<feature type="transmembrane region" description="Helical" evidence="1">
    <location>
        <begin position="119"/>
        <end position="138"/>
    </location>
</feature>
<evidence type="ECO:0000313" key="3">
    <source>
        <dbReference type="Proteomes" id="UP001203423"/>
    </source>
</evidence>
<accession>A0ABT0LBN1</accession>
<dbReference type="InterPro" id="IPR006750">
    <property type="entry name" value="YdcZ"/>
</dbReference>
<dbReference type="Pfam" id="PF04657">
    <property type="entry name" value="DMT_YdcZ"/>
    <property type="match status" value="1"/>
</dbReference>
<comment type="caution">
    <text evidence="2">The sequence shown here is derived from an EMBL/GenBank/DDBJ whole genome shotgun (WGS) entry which is preliminary data.</text>
</comment>
<dbReference type="RefSeq" id="WP_248940377.1">
    <property type="nucleotide sequence ID" value="NZ_JAKIKS010000039.1"/>
</dbReference>
<evidence type="ECO:0000256" key="1">
    <source>
        <dbReference type="SAM" id="Phobius"/>
    </source>
</evidence>
<protein>
    <submittedName>
        <fullName evidence="2">DMT family transporter</fullName>
    </submittedName>
</protein>
<dbReference type="EMBL" id="JAKIKS010000039">
    <property type="protein sequence ID" value="MCL1125096.1"/>
    <property type="molecule type" value="Genomic_DNA"/>
</dbReference>
<gene>
    <name evidence="2" type="ORF">L2764_11570</name>
</gene>
<dbReference type="Proteomes" id="UP001203423">
    <property type="component" value="Unassembled WGS sequence"/>
</dbReference>
<feature type="transmembrane region" description="Helical" evidence="1">
    <location>
        <begin position="69"/>
        <end position="88"/>
    </location>
</feature>
<feature type="transmembrane region" description="Helical" evidence="1">
    <location>
        <begin position="40"/>
        <end position="57"/>
    </location>
</feature>
<organism evidence="2 3">
    <name type="scientific">Shewanella surugensis</name>
    <dbReference type="NCBI Taxonomy" id="212020"/>
    <lineage>
        <taxon>Bacteria</taxon>
        <taxon>Pseudomonadati</taxon>
        <taxon>Pseudomonadota</taxon>
        <taxon>Gammaproteobacteria</taxon>
        <taxon>Alteromonadales</taxon>
        <taxon>Shewanellaceae</taxon>
        <taxon>Shewanella</taxon>
    </lineage>
</organism>
<dbReference type="PANTHER" id="PTHR34821">
    <property type="entry name" value="INNER MEMBRANE PROTEIN YDCZ"/>
    <property type="match status" value="1"/>
</dbReference>
<keyword evidence="3" id="KW-1185">Reference proteome</keyword>
<feature type="transmembrane region" description="Helical" evidence="1">
    <location>
        <begin position="94"/>
        <end position="112"/>
    </location>
</feature>
<keyword evidence="1" id="KW-1133">Transmembrane helix</keyword>
<keyword evidence="1" id="KW-0812">Transmembrane</keyword>
<name>A0ABT0LBN1_9GAMM</name>
<dbReference type="PANTHER" id="PTHR34821:SF2">
    <property type="entry name" value="INNER MEMBRANE PROTEIN YDCZ"/>
    <property type="match status" value="1"/>
</dbReference>
<sequence length="150" mass="16275">MLFYIVIALLNGVVMGCSRALNGQLSMQAGPLKASVCNHLVGFILLSFLLIIWSVFQSETELLIVSAPWYLYLGGFIGALYVALNSFILSQIGAANTALLVISGQMITGIFLEHESMALNNFLANIVGVILIGIGIYFSQLNSFKLIKQK</sequence>
<evidence type="ECO:0000313" key="2">
    <source>
        <dbReference type="EMBL" id="MCL1125096.1"/>
    </source>
</evidence>
<keyword evidence="1" id="KW-0472">Membrane</keyword>
<reference evidence="2 3" key="1">
    <citation type="submission" date="2022-01" db="EMBL/GenBank/DDBJ databases">
        <title>Whole genome-based taxonomy of the Shewanellaceae.</title>
        <authorList>
            <person name="Martin-Rodriguez A.J."/>
        </authorList>
    </citation>
    <scope>NUCLEOTIDE SEQUENCE [LARGE SCALE GENOMIC DNA]</scope>
    <source>
        <strain evidence="2 3">DSM 17177</strain>
    </source>
</reference>
<proteinExistence type="predicted"/>